<dbReference type="PANTHER" id="PTHR43691:SF6">
    <property type="entry name" value="AMP NUCLEOSIDASE"/>
    <property type="match status" value="1"/>
</dbReference>
<keyword evidence="2" id="KW-0548">Nucleotidyltransferase</keyword>
<reference evidence="2 3" key="1">
    <citation type="submission" date="2023-07" db="EMBL/GenBank/DDBJ databases">
        <title>Functional and genomic diversity of the sorghum phyllosphere microbiome.</title>
        <authorList>
            <person name="Shade A."/>
        </authorList>
    </citation>
    <scope>NUCLEOTIDE SEQUENCE [LARGE SCALE GENOMIC DNA]</scope>
    <source>
        <strain evidence="2 3">SORGH_AS_0892</strain>
    </source>
</reference>
<dbReference type="CDD" id="cd17762">
    <property type="entry name" value="AMN"/>
    <property type="match status" value="1"/>
</dbReference>
<dbReference type="InterPro" id="IPR000845">
    <property type="entry name" value="Nucleoside_phosphorylase_d"/>
</dbReference>
<dbReference type="SUPFAM" id="SSF53167">
    <property type="entry name" value="Purine and uridine phosphorylases"/>
    <property type="match status" value="1"/>
</dbReference>
<dbReference type="PANTHER" id="PTHR43691">
    <property type="entry name" value="URIDINE PHOSPHORYLASE"/>
    <property type="match status" value="1"/>
</dbReference>
<feature type="domain" description="Nucleoside phosphorylase" evidence="1">
    <location>
        <begin position="77"/>
        <end position="243"/>
    </location>
</feature>
<dbReference type="GO" id="GO:0008714">
    <property type="term" value="F:AMP nucleosidase activity"/>
    <property type="evidence" value="ECO:0007669"/>
    <property type="project" value="UniProtKB-EC"/>
</dbReference>
<accession>A0ABU0U725</accession>
<keyword evidence="3" id="KW-1185">Reference proteome</keyword>
<keyword evidence="2" id="KW-0378">Hydrolase</keyword>
<keyword evidence="2" id="KW-0808">Transferase</keyword>
<protein>
    <submittedName>
        <fullName evidence="2">AMP nucleosidase</fullName>
        <ecNumber evidence="2">3.2.2.4</ecNumber>
    </submittedName>
</protein>
<dbReference type="Proteomes" id="UP001244640">
    <property type="component" value="Unassembled WGS sequence"/>
</dbReference>
<dbReference type="NCBIfam" id="TIGR01721">
    <property type="entry name" value="AMN-like"/>
    <property type="match status" value="1"/>
</dbReference>
<dbReference type="GO" id="GO:0016779">
    <property type="term" value="F:nucleotidyltransferase activity"/>
    <property type="evidence" value="ECO:0007669"/>
    <property type="project" value="UniProtKB-KW"/>
</dbReference>
<dbReference type="InterPro" id="IPR047039">
    <property type="entry name" value="AMN_phosphorylase"/>
</dbReference>
<dbReference type="Pfam" id="PF01048">
    <property type="entry name" value="PNP_UDP_1"/>
    <property type="match status" value="1"/>
</dbReference>
<dbReference type="EC" id="3.2.2.4" evidence="2"/>
<dbReference type="Gene3D" id="3.40.50.1580">
    <property type="entry name" value="Nucleoside phosphorylase domain"/>
    <property type="match status" value="1"/>
</dbReference>
<name>A0ABU0U725_9SPHI</name>
<dbReference type="NCBIfam" id="NF005500">
    <property type="entry name" value="PRK07115.1"/>
    <property type="match status" value="1"/>
</dbReference>
<sequence>MTKKKSAKSTVNSPITPGLKSKEEIVNNWLPRYTGRPLEEFGEYILLTNFSKYIQLFSEMHDNAPIYGEDKPMQSVTAGGITIINFGMGSPMAATIMDLLSAIAPKAVLFLGKTGGIKKKIPVGELILPIAAIRGEGTSNDYFPPEVPSLPAFAMQKAISTTIRDHQRDYWTGTVYTTNRRVWEHDKAFKKYLKSIRAMCVDMETATIFSVGFANKIPTGALLLVSDQPMVPEGVKTSVSDVTVTAKYVEAHISIGIDALKQLINNGLTVKHLKF</sequence>
<evidence type="ECO:0000313" key="2">
    <source>
        <dbReference type="EMBL" id="MDQ1150056.1"/>
    </source>
</evidence>
<organism evidence="2 3">
    <name type="scientific">Sphingobacterium zeae</name>
    <dbReference type="NCBI Taxonomy" id="1776859"/>
    <lineage>
        <taxon>Bacteria</taxon>
        <taxon>Pseudomonadati</taxon>
        <taxon>Bacteroidota</taxon>
        <taxon>Sphingobacteriia</taxon>
        <taxon>Sphingobacteriales</taxon>
        <taxon>Sphingobacteriaceae</taxon>
        <taxon>Sphingobacterium</taxon>
    </lineage>
</organism>
<gene>
    <name evidence="2" type="ORF">QE382_002040</name>
</gene>
<dbReference type="EMBL" id="JAUTBA010000001">
    <property type="protein sequence ID" value="MDQ1150056.1"/>
    <property type="molecule type" value="Genomic_DNA"/>
</dbReference>
<dbReference type="InterPro" id="IPR010944">
    <property type="entry name" value="AMN-like"/>
</dbReference>
<proteinExistence type="predicted"/>
<comment type="caution">
    <text evidence="2">The sequence shown here is derived from an EMBL/GenBank/DDBJ whole genome shotgun (WGS) entry which is preliminary data.</text>
</comment>
<dbReference type="InterPro" id="IPR035994">
    <property type="entry name" value="Nucleoside_phosphorylase_sf"/>
</dbReference>
<keyword evidence="2" id="KW-0326">Glycosidase</keyword>
<evidence type="ECO:0000259" key="1">
    <source>
        <dbReference type="Pfam" id="PF01048"/>
    </source>
</evidence>
<evidence type="ECO:0000313" key="3">
    <source>
        <dbReference type="Proteomes" id="UP001244640"/>
    </source>
</evidence>